<dbReference type="RefSeq" id="WP_001093797.1">
    <property type="nucleotide sequence ID" value="NZ_CAJHHB010000006.1"/>
</dbReference>
<organism evidence="1 2">
    <name type="scientific">Acinetobacter baumannii</name>
    <dbReference type="NCBI Taxonomy" id="470"/>
    <lineage>
        <taxon>Bacteria</taxon>
        <taxon>Pseudomonadati</taxon>
        <taxon>Pseudomonadota</taxon>
        <taxon>Gammaproteobacteria</taxon>
        <taxon>Moraxellales</taxon>
        <taxon>Moraxellaceae</taxon>
        <taxon>Acinetobacter</taxon>
        <taxon>Acinetobacter calcoaceticus/baumannii complex</taxon>
    </lineage>
</organism>
<gene>
    <name evidence="1" type="ORF">CV954_011885</name>
</gene>
<evidence type="ECO:0000313" key="1">
    <source>
        <dbReference type="EMBL" id="PQL83004.1"/>
    </source>
</evidence>
<evidence type="ECO:0000313" key="2">
    <source>
        <dbReference type="Proteomes" id="UP000233757"/>
    </source>
</evidence>
<proteinExistence type="predicted"/>
<dbReference type="EMBL" id="PHJU02000024">
    <property type="protein sequence ID" value="PQL83004.1"/>
    <property type="molecule type" value="Genomic_DNA"/>
</dbReference>
<name>A0AA37DN97_ACIBA</name>
<comment type="caution">
    <text evidence="1">The sequence shown here is derived from an EMBL/GenBank/DDBJ whole genome shotgun (WGS) entry which is preliminary data.</text>
</comment>
<accession>A0AA37DN97</accession>
<dbReference type="Proteomes" id="UP000233757">
    <property type="component" value="Unassembled WGS sequence"/>
</dbReference>
<dbReference type="AlphaFoldDB" id="A0AA37DN97"/>
<protein>
    <submittedName>
        <fullName evidence="1">Uncharacterized protein</fullName>
    </submittedName>
</protein>
<reference evidence="1 2" key="1">
    <citation type="submission" date="2018-02" db="EMBL/GenBank/DDBJ databases">
        <title>Acinetobacter baumanii whole genome sequence.</title>
        <authorList>
            <person name="Qasim Z.J."/>
        </authorList>
    </citation>
    <scope>NUCLEOTIDE SEQUENCE [LARGE SCALE GENOMIC DNA]</scope>
    <source>
        <strain evidence="1 2">ZQ8</strain>
    </source>
</reference>
<sequence length="65" mass="7756">MNTLDNQVLIFESRIKEYLLYKQQHTLRNIELKIFSNKYIQDENSIKKTSILESTKSIGRIIILK</sequence>